<dbReference type="PROSITE" id="PS51000">
    <property type="entry name" value="HTH_DEOR_2"/>
    <property type="match status" value="1"/>
</dbReference>
<keyword evidence="3" id="KW-0238">DNA-binding</keyword>
<evidence type="ECO:0000256" key="3">
    <source>
        <dbReference type="ARBA" id="ARBA00023125"/>
    </source>
</evidence>
<dbReference type="SMART" id="SM00420">
    <property type="entry name" value="HTH_DEOR"/>
    <property type="match status" value="1"/>
</dbReference>
<evidence type="ECO:0000256" key="1">
    <source>
        <dbReference type="ARBA" id="ARBA00022491"/>
    </source>
</evidence>
<dbReference type="Gene3D" id="1.10.10.10">
    <property type="entry name" value="Winged helix-like DNA-binding domain superfamily/Winged helix DNA-binding domain"/>
    <property type="match status" value="1"/>
</dbReference>
<dbReference type="Proteomes" id="UP000198728">
    <property type="component" value="Unassembled WGS sequence"/>
</dbReference>
<keyword evidence="4" id="KW-0804">Transcription</keyword>
<dbReference type="SMART" id="SM01134">
    <property type="entry name" value="DeoRC"/>
    <property type="match status" value="1"/>
</dbReference>
<accession>A0A1I1PI23</accession>
<evidence type="ECO:0000256" key="2">
    <source>
        <dbReference type="ARBA" id="ARBA00023015"/>
    </source>
</evidence>
<dbReference type="STRING" id="441112.SAMN04488094_11482"/>
<reference evidence="6 7" key="1">
    <citation type="submission" date="2016-10" db="EMBL/GenBank/DDBJ databases">
        <authorList>
            <person name="de Groot N.N."/>
        </authorList>
    </citation>
    <scope>NUCLEOTIDE SEQUENCE [LARGE SCALE GENOMIC DNA]</scope>
    <source>
        <strain evidence="6 7">DSM 19548</strain>
    </source>
</reference>
<evidence type="ECO:0000313" key="7">
    <source>
        <dbReference type="Proteomes" id="UP000198728"/>
    </source>
</evidence>
<dbReference type="GO" id="GO:0003677">
    <property type="term" value="F:DNA binding"/>
    <property type="evidence" value="ECO:0007669"/>
    <property type="project" value="UniProtKB-KW"/>
</dbReference>
<dbReference type="InterPro" id="IPR050313">
    <property type="entry name" value="Carb_Metab_HTH_regulators"/>
</dbReference>
<protein>
    <submittedName>
        <fullName evidence="6">Transcriptional regulator, DeoR family</fullName>
    </submittedName>
</protein>
<dbReference type="InterPro" id="IPR014036">
    <property type="entry name" value="DeoR-like_C"/>
</dbReference>
<proteinExistence type="predicted"/>
<dbReference type="PANTHER" id="PTHR30363">
    <property type="entry name" value="HTH-TYPE TRANSCRIPTIONAL REGULATOR SRLR-RELATED"/>
    <property type="match status" value="1"/>
</dbReference>
<dbReference type="Pfam" id="PF00455">
    <property type="entry name" value="DeoRC"/>
    <property type="match status" value="1"/>
</dbReference>
<dbReference type="InterPro" id="IPR001034">
    <property type="entry name" value="DeoR_HTH"/>
</dbReference>
<dbReference type="SUPFAM" id="SSF100950">
    <property type="entry name" value="NagB/RpiA/CoA transferase-like"/>
    <property type="match status" value="1"/>
</dbReference>
<dbReference type="SUPFAM" id="SSF46785">
    <property type="entry name" value="Winged helix' DNA-binding domain"/>
    <property type="match status" value="1"/>
</dbReference>
<sequence length="255" mass="26125">MPSDPVLNSPEGRQSILRARAAAGAPLPMAALAEEFGVSVDTIRRDLLALEAEGAIQRVRGGALPVMQPVEPLVTRMRTSDAAAHCIASRALDLIEDGMVVMLDGGTTIARLAAKLPPLPHALIITPAPAVAVATLAAGIETVLIGGQMSALGGMAVGQRACEAVSATAADLCLLGACGLEPTFGLSADRLDEAAVKAAMGAASSRTAVLTDRSKLGRRARHRVVPCAKLDVLVTDASSEETAAFHEVGLEIRCA</sequence>
<dbReference type="InterPro" id="IPR036388">
    <property type="entry name" value="WH-like_DNA-bd_sf"/>
</dbReference>
<dbReference type="PRINTS" id="PR00037">
    <property type="entry name" value="HTHLACR"/>
</dbReference>
<dbReference type="GO" id="GO:0003700">
    <property type="term" value="F:DNA-binding transcription factor activity"/>
    <property type="evidence" value="ECO:0007669"/>
    <property type="project" value="InterPro"/>
</dbReference>
<dbReference type="Pfam" id="PF08220">
    <property type="entry name" value="HTH_DeoR"/>
    <property type="match status" value="1"/>
</dbReference>
<evidence type="ECO:0000259" key="5">
    <source>
        <dbReference type="PROSITE" id="PS51000"/>
    </source>
</evidence>
<dbReference type="PANTHER" id="PTHR30363:SF4">
    <property type="entry name" value="GLYCEROL-3-PHOSPHATE REGULON REPRESSOR"/>
    <property type="match status" value="1"/>
</dbReference>
<organism evidence="6 7">
    <name type="scientific">Tropicimonas isoalkanivorans</name>
    <dbReference type="NCBI Taxonomy" id="441112"/>
    <lineage>
        <taxon>Bacteria</taxon>
        <taxon>Pseudomonadati</taxon>
        <taxon>Pseudomonadota</taxon>
        <taxon>Alphaproteobacteria</taxon>
        <taxon>Rhodobacterales</taxon>
        <taxon>Roseobacteraceae</taxon>
        <taxon>Tropicimonas</taxon>
    </lineage>
</organism>
<dbReference type="EMBL" id="FOLG01000014">
    <property type="protein sequence ID" value="SFD06633.1"/>
    <property type="molecule type" value="Genomic_DNA"/>
</dbReference>
<evidence type="ECO:0000256" key="4">
    <source>
        <dbReference type="ARBA" id="ARBA00023163"/>
    </source>
</evidence>
<dbReference type="InterPro" id="IPR037171">
    <property type="entry name" value="NagB/RpiA_transferase-like"/>
</dbReference>
<feature type="domain" description="HTH deoR-type" evidence="5">
    <location>
        <begin position="10"/>
        <end position="65"/>
    </location>
</feature>
<dbReference type="AlphaFoldDB" id="A0A1I1PI23"/>
<evidence type="ECO:0000313" key="6">
    <source>
        <dbReference type="EMBL" id="SFD06633.1"/>
    </source>
</evidence>
<name>A0A1I1PI23_9RHOB</name>
<keyword evidence="2" id="KW-0805">Transcription regulation</keyword>
<dbReference type="RefSeq" id="WP_177208417.1">
    <property type="nucleotide sequence ID" value="NZ_FOLG01000014.1"/>
</dbReference>
<dbReference type="Gene3D" id="3.40.50.1360">
    <property type="match status" value="1"/>
</dbReference>
<dbReference type="InterPro" id="IPR000524">
    <property type="entry name" value="Tscrpt_reg_HTH_GntR"/>
</dbReference>
<keyword evidence="1" id="KW-0678">Repressor</keyword>
<gene>
    <name evidence="6" type="ORF">SAMN04488094_11482</name>
</gene>
<keyword evidence="7" id="KW-1185">Reference proteome</keyword>
<dbReference type="InterPro" id="IPR036390">
    <property type="entry name" value="WH_DNA-bd_sf"/>
</dbReference>
<dbReference type="SMART" id="SM00345">
    <property type="entry name" value="HTH_GNTR"/>
    <property type="match status" value="1"/>
</dbReference>